<gene>
    <name evidence="2" type="ORF">AVDCRST_MAG95-973</name>
</gene>
<dbReference type="Gene3D" id="2.40.160.10">
    <property type="entry name" value="Porin"/>
    <property type="match status" value="1"/>
</dbReference>
<protein>
    <recommendedName>
        <fullName evidence="3">Phosphate-selective porin O and P</fullName>
    </recommendedName>
</protein>
<proteinExistence type="predicted"/>
<sequence length="460" mass="52416">MINNIWPFRCPRWGSRFLLAGLLLAGVSFRAAAQQASRQDSTISQGEGIYSVLKKFENLKFSGYIQPQFQWAQSAGAPSFAGGNFAPQSNNRFMLRRGRIRMEYNMLTQKELPSISFAFQFDVTERGVQIRDFYGKIFENKYSLFNVTTGMFSRPFGFEVNYSSSQREAPERGRMSQILFRTERDLGVMLSFDPQQKQHRFKNWRAEAGIFNGTGVAGPTDYDSHKDFIGRLTLEPTSIAKNILLSGSVSHYNGGVRQFGKQVYRMQQTLEGPGFAVDSAETNIGQIAVRRYYGADAQIKFMNPWGTTELRAEFITGRQPGNANSTEVPGSEPTTDQTSIINNQVVSSKVPLPVYNRKFNGAYFYLLQDIKTTRNQLVLKYDWYDPNTQIKEAQIGRLGSNTNVADIKFATLGGGYIHNFSNNVRFTIWYDLVKNQPTQLSKYTRDYKDNVFTVKVMYRF</sequence>
<accession>A0A6J4HQS7</accession>
<dbReference type="AlphaFoldDB" id="A0A6J4HQS7"/>
<dbReference type="EMBL" id="CADCTJ010000310">
    <property type="protein sequence ID" value="CAA9230747.1"/>
    <property type="molecule type" value="Genomic_DNA"/>
</dbReference>
<keyword evidence="1" id="KW-0732">Signal</keyword>
<evidence type="ECO:0000313" key="2">
    <source>
        <dbReference type="EMBL" id="CAA9230747.1"/>
    </source>
</evidence>
<reference evidence="2" key="1">
    <citation type="submission" date="2020-02" db="EMBL/GenBank/DDBJ databases">
        <authorList>
            <person name="Meier V. D."/>
        </authorList>
    </citation>
    <scope>NUCLEOTIDE SEQUENCE</scope>
    <source>
        <strain evidence="2">AVDCRST_MAG95</strain>
    </source>
</reference>
<feature type="chain" id="PRO_5026739364" description="Phosphate-selective porin O and P" evidence="1">
    <location>
        <begin position="34"/>
        <end position="460"/>
    </location>
</feature>
<evidence type="ECO:0000256" key="1">
    <source>
        <dbReference type="SAM" id="SignalP"/>
    </source>
</evidence>
<feature type="signal peptide" evidence="1">
    <location>
        <begin position="1"/>
        <end position="33"/>
    </location>
</feature>
<organism evidence="2">
    <name type="scientific">uncultured Adhaeribacter sp</name>
    <dbReference type="NCBI Taxonomy" id="448109"/>
    <lineage>
        <taxon>Bacteria</taxon>
        <taxon>Pseudomonadati</taxon>
        <taxon>Bacteroidota</taxon>
        <taxon>Cytophagia</taxon>
        <taxon>Cytophagales</taxon>
        <taxon>Hymenobacteraceae</taxon>
        <taxon>Adhaeribacter</taxon>
        <taxon>environmental samples</taxon>
    </lineage>
</organism>
<dbReference type="InterPro" id="IPR023614">
    <property type="entry name" value="Porin_dom_sf"/>
</dbReference>
<name>A0A6J4HQS7_9BACT</name>
<evidence type="ECO:0008006" key="3">
    <source>
        <dbReference type="Google" id="ProtNLM"/>
    </source>
</evidence>